<accession>A0A2T9YA52</accession>
<protein>
    <submittedName>
        <fullName evidence="1">Uncharacterized protein</fullName>
    </submittedName>
</protein>
<comment type="caution">
    <text evidence="1">The sequence shown here is derived from an EMBL/GenBank/DDBJ whole genome shotgun (WGS) entry which is preliminary data.</text>
</comment>
<dbReference type="AlphaFoldDB" id="A0A2T9YA52"/>
<keyword evidence="2" id="KW-1185">Reference proteome</keyword>
<evidence type="ECO:0000313" key="1">
    <source>
        <dbReference type="EMBL" id="PVU89210.1"/>
    </source>
</evidence>
<dbReference type="EMBL" id="MBFR01000332">
    <property type="protein sequence ID" value="PVU89210.1"/>
    <property type="molecule type" value="Genomic_DNA"/>
</dbReference>
<gene>
    <name evidence="1" type="ORF">BB561_005487</name>
</gene>
<sequence>MIQDFTNEVSELYMGCSNLNQKIDAILSTYQKLLNNPKNLPENDIIVFKHTIRVLLSDLATFISQLRIYTVHREINLAGKPQQMYKQNTKPLFQPESFNVLASAKNSTRELVCASSFRDANKLIISHSVAGRKKMYDIYIKDSEKTKRADVSNKPQEVSSYPSANNFKFNNEILSRSIMFPTIKSDSTTNQKSTTEENNANNYNIILKYCNMVPRSTETVYATTTAFTRNYINFGSKKRKFTLFLKKNVVA</sequence>
<dbReference type="Proteomes" id="UP000245383">
    <property type="component" value="Unassembled WGS sequence"/>
</dbReference>
<evidence type="ECO:0000313" key="2">
    <source>
        <dbReference type="Proteomes" id="UP000245383"/>
    </source>
</evidence>
<proteinExistence type="predicted"/>
<reference evidence="1 2" key="1">
    <citation type="journal article" date="2018" name="MBio">
        <title>Comparative Genomics Reveals the Core Gene Toolbox for the Fungus-Insect Symbiosis.</title>
        <authorList>
            <person name="Wang Y."/>
            <person name="Stata M."/>
            <person name="Wang W."/>
            <person name="Stajich J.E."/>
            <person name="White M.M."/>
            <person name="Moncalvo J.M."/>
        </authorList>
    </citation>
    <scope>NUCLEOTIDE SEQUENCE [LARGE SCALE GENOMIC DNA]</scope>
    <source>
        <strain evidence="1 2">SWE-8-4</strain>
    </source>
</reference>
<name>A0A2T9YA52_9FUNG</name>
<organism evidence="1 2">
    <name type="scientific">Smittium simulii</name>
    <dbReference type="NCBI Taxonomy" id="133385"/>
    <lineage>
        <taxon>Eukaryota</taxon>
        <taxon>Fungi</taxon>
        <taxon>Fungi incertae sedis</taxon>
        <taxon>Zoopagomycota</taxon>
        <taxon>Kickxellomycotina</taxon>
        <taxon>Harpellomycetes</taxon>
        <taxon>Harpellales</taxon>
        <taxon>Legeriomycetaceae</taxon>
        <taxon>Smittium</taxon>
    </lineage>
</organism>